<protein>
    <submittedName>
        <fullName evidence="1">Uncharacterized protein</fullName>
    </submittedName>
</protein>
<organism evidence="1 2">
    <name type="scientific">Salix dunnii</name>
    <dbReference type="NCBI Taxonomy" id="1413687"/>
    <lineage>
        <taxon>Eukaryota</taxon>
        <taxon>Viridiplantae</taxon>
        <taxon>Streptophyta</taxon>
        <taxon>Embryophyta</taxon>
        <taxon>Tracheophyta</taxon>
        <taxon>Spermatophyta</taxon>
        <taxon>Magnoliopsida</taxon>
        <taxon>eudicotyledons</taxon>
        <taxon>Gunneridae</taxon>
        <taxon>Pentapetalae</taxon>
        <taxon>rosids</taxon>
        <taxon>fabids</taxon>
        <taxon>Malpighiales</taxon>
        <taxon>Salicaceae</taxon>
        <taxon>Saliceae</taxon>
        <taxon>Salix</taxon>
    </lineage>
</organism>
<comment type="caution">
    <text evidence="1">The sequence shown here is derived from an EMBL/GenBank/DDBJ whole genome shotgun (WGS) entry which is preliminary data.</text>
</comment>
<proteinExistence type="predicted"/>
<sequence>MALFGHTITMINYVQTINMIQYNIVTVRSNPNLKGNEKGWTAELLVELLFEDKRLDSGRAEMDVLGIKGNDEPLLSLLKVSLQDHIGGLQVEYSGEWVDIFWRYTSDKMHQLPTDSVSSLNHVSCPMINIEA</sequence>
<reference evidence="1 2" key="1">
    <citation type="submission" date="2020-10" db="EMBL/GenBank/DDBJ databases">
        <title>Plant Genome Project.</title>
        <authorList>
            <person name="Zhang R.-G."/>
        </authorList>
    </citation>
    <scope>NUCLEOTIDE SEQUENCE [LARGE SCALE GENOMIC DNA]</scope>
    <source>
        <strain evidence="1">FAFU-HL-1</strain>
        <tissue evidence="1">Leaf</tissue>
    </source>
</reference>
<dbReference type="EMBL" id="JADGMS010000010">
    <property type="protein sequence ID" value="KAF9673773.1"/>
    <property type="molecule type" value="Genomic_DNA"/>
</dbReference>
<gene>
    <name evidence="1" type="ORF">SADUNF_Sadunf10G0058800</name>
</gene>
<keyword evidence="2" id="KW-1185">Reference proteome</keyword>
<name>A0A835JSH7_9ROSI</name>
<evidence type="ECO:0000313" key="2">
    <source>
        <dbReference type="Proteomes" id="UP000657918"/>
    </source>
</evidence>
<dbReference type="AlphaFoldDB" id="A0A835JSH7"/>
<dbReference type="Proteomes" id="UP000657918">
    <property type="component" value="Unassembled WGS sequence"/>
</dbReference>
<accession>A0A835JSH7</accession>
<evidence type="ECO:0000313" key="1">
    <source>
        <dbReference type="EMBL" id="KAF9673773.1"/>
    </source>
</evidence>